<dbReference type="Gene3D" id="2.40.170.20">
    <property type="entry name" value="TonB-dependent receptor, beta-barrel domain"/>
    <property type="match status" value="1"/>
</dbReference>
<dbReference type="InterPro" id="IPR012910">
    <property type="entry name" value="Plug_dom"/>
</dbReference>
<dbReference type="Pfam" id="PF07715">
    <property type="entry name" value="Plug"/>
    <property type="match status" value="1"/>
</dbReference>
<sequence length="1220" mass="134482">MLPHSPNYYGVILNNKTTFKHYKSMKKLLILKRRSGSFSKFSLKMKLSTILILVTFFSLQASTTYSQRNKITLNMHNVTVKSVLDQIESNTDFRFVYKLKDVDLNKKVDVKVEDELVTAVVDRIFKYSGTSYYVIDQQIFLVQKKVEGTGDRDYQPIDNILQQFEIKGSVTDQDGAPLPGASIVEKGTTNGTQSDFDGNFTISVSEANTILVVSYLGFSSKEIPLAGKSDISIALSETSDNLDEVVVTALGISREKKGLGYAVQEIQGGDLNEARESNFVNSLAGKVAGVNISSAGGVGSSSRIVIRGESSLNFGGNQPLYVIDGVPTGNAGTSNSTTADYGSSSAEINPADIESVTILKGAAASALYGSRASNGVIVITTKSGKNNTGLGINVNTGTTLESLLRFPKFQNEFGQGLNGNYEGSNFGASFSIYPDGIRDGYDESWGPRLNVGTLERQFQSPTLGGMRGGDVANPNRGEVIPTPWIAYPNNMRDFFKTGITNFNNVALSGGNDKGNFRVSYTNLDQSGTVPNNDLKRNTIAFKGGYNFNDKFRADATVSYVNTTSTNRPETGYGRNTIMYFMNWSVRNMDIDELRDYWQEGFEGTKQFQYNYGENHNNPFFYQYENTKGQDKHRIFGNVSLNYDFTEHLSLMLRAGTDMFNDFRPQRWAVSTVGIENGRYQEVSQFYEERNYDFLLAYKNSLGKDFNYNISAGGNQLKVEGRSSFAQAPELLVPGVYTVANSAANIVASSSSYEKAVNSLYAFAYLDYLGTYYLDFTARNDWSSTLPASNNSYFYPSMSFSALLNNTFKMPDWVSLAKLRVGVAQVGSDTGPYNLIDTFGFQQPWGDNYALVSGNSLKNNNLKPENVTTYEIGSDLRFFNNRLGLDLTYYDTRSKDQIIGIPLAASTSYTSRVINAGEIQNKGFEIMLSATPVQIQDTFKWDLILNWSKNEGKVIELADGITSITQSAPGEDASIQARVGEKMGAIWGPGYKRVESGPMAGEIIIGVDGRAQITSEDIHLGNFNPDWIGSVTNTLNFKKISLSALVDVRYGGEFISRFYNKGVGAGQLIESGDGRSARPVGQEYDDPYYIPGAALVGNEYVLNSTSTDGTYSEGVYGTDVRSFYKGQLDHISEAQLFDGTYVKLRELRLGYTFPDKTFRNLVKDVRLSLVGRNLFLWTPKSNIHFDPEVAVATSGNGIIPGFENMSLPSTKSIGFNLSLKF</sequence>
<evidence type="ECO:0000313" key="10">
    <source>
        <dbReference type="EMBL" id="ASO07361.1"/>
    </source>
</evidence>
<dbReference type="KEGG" id="aalg:AREALGSMS7_03954"/>
<dbReference type="PANTHER" id="PTHR30069">
    <property type="entry name" value="TONB-DEPENDENT OUTER MEMBRANE RECEPTOR"/>
    <property type="match status" value="1"/>
</dbReference>
<evidence type="ECO:0000313" key="11">
    <source>
        <dbReference type="Proteomes" id="UP000204551"/>
    </source>
</evidence>
<dbReference type="InterPro" id="IPR036942">
    <property type="entry name" value="Beta-barrel_TonB_sf"/>
</dbReference>
<name>A0A221V2K4_9FLAO</name>
<dbReference type="PANTHER" id="PTHR30069:SF29">
    <property type="entry name" value="HEMOGLOBIN AND HEMOGLOBIN-HAPTOGLOBIN-BINDING PROTEIN 1-RELATED"/>
    <property type="match status" value="1"/>
</dbReference>
<gene>
    <name evidence="10" type="ORF">AREALGSMS7_03954</name>
</gene>
<evidence type="ECO:0000256" key="1">
    <source>
        <dbReference type="ARBA" id="ARBA00004571"/>
    </source>
</evidence>
<reference evidence="10 11" key="1">
    <citation type="submission" date="2017-07" db="EMBL/GenBank/DDBJ databases">
        <title>Genome Sequence of Arenibacter algicola Strain SMS7 Isolated from a culture of the Diatom Skeletonema marinoi.</title>
        <authorList>
            <person name="Topel M."/>
            <person name="Pinder M.I.M."/>
            <person name="Johansson O.N."/>
            <person name="Kourtchenko O."/>
            <person name="Godhe A."/>
            <person name="Clarke A.K."/>
        </authorList>
    </citation>
    <scope>NUCLEOTIDE SEQUENCE [LARGE SCALE GENOMIC DNA]</scope>
    <source>
        <strain evidence="10 11">SMS7</strain>
    </source>
</reference>
<dbReference type="EMBL" id="CP022515">
    <property type="protein sequence ID" value="ASO07361.1"/>
    <property type="molecule type" value="Genomic_DNA"/>
</dbReference>
<dbReference type="Gene3D" id="2.60.40.1120">
    <property type="entry name" value="Carboxypeptidase-like, regulatory domain"/>
    <property type="match status" value="1"/>
</dbReference>
<feature type="domain" description="TonB-dependent receptor plug" evidence="9">
    <location>
        <begin position="259"/>
        <end position="376"/>
    </location>
</feature>
<dbReference type="InterPro" id="IPR023997">
    <property type="entry name" value="TonB-dep_OMP_SusC/RagA_CS"/>
</dbReference>
<dbReference type="GO" id="GO:0009279">
    <property type="term" value="C:cell outer membrane"/>
    <property type="evidence" value="ECO:0007669"/>
    <property type="project" value="UniProtKB-SubCell"/>
</dbReference>
<keyword evidence="2 8" id="KW-0813">Transport</keyword>
<protein>
    <submittedName>
        <fullName evidence="10">TonB-dependent receptor SusC</fullName>
    </submittedName>
</protein>
<evidence type="ECO:0000256" key="7">
    <source>
        <dbReference type="ARBA" id="ARBA00023237"/>
    </source>
</evidence>
<dbReference type="SUPFAM" id="SSF56935">
    <property type="entry name" value="Porins"/>
    <property type="match status" value="1"/>
</dbReference>
<dbReference type="GO" id="GO:0015344">
    <property type="term" value="F:siderophore uptake transmembrane transporter activity"/>
    <property type="evidence" value="ECO:0007669"/>
    <property type="project" value="TreeGrafter"/>
</dbReference>
<dbReference type="PROSITE" id="PS52016">
    <property type="entry name" value="TONB_DEPENDENT_REC_3"/>
    <property type="match status" value="1"/>
</dbReference>
<dbReference type="NCBIfam" id="TIGR04057">
    <property type="entry name" value="SusC_RagA_signa"/>
    <property type="match status" value="1"/>
</dbReference>
<dbReference type="Proteomes" id="UP000204551">
    <property type="component" value="Chromosome"/>
</dbReference>
<keyword evidence="7 8" id="KW-0998">Cell outer membrane</keyword>
<dbReference type="SUPFAM" id="SSF49464">
    <property type="entry name" value="Carboxypeptidase regulatory domain-like"/>
    <property type="match status" value="1"/>
</dbReference>
<dbReference type="Pfam" id="PF13715">
    <property type="entry name" value="CarbopepD_reg_2"/>
    <property type="match status" value="1"/>
</dbReference>
<evidence type="ECO:0000259" key="9">
    <source>
        <dbReference type="Pfam" id="PF07715"/>
    </source>
</evidence>
<accession>A0A221V2K4</accession>
<dbReference type="InterPro" id="IPR023996">
    <property type="entry name" value="TonB-dep_OMP_SusC/RagA"/>
</dbReference>
<dbReference type="InterPro" id="IPR039426">
    <property type="entry name" value="TonB-dep_rcpt-like"/>
</dbReference>
<evidence type="ECO:0000256" key="2">
    <source>
        <dbReference type="ARBA" id="ARBA00022448"/>
    </source>
</evidence>
<evidence type="ECO:0000256" key="6">
    <source>
        <dbReference type="ARBA" id="ARBA00023136"/>
    </source>
</evidence>
<dbReference type="GO" id="GO:0044718">
    <property type="term" value="P:siderophore transmembrane transport"/>
    <property type="evidence" value="ECO:0007669"/>
    <property type="project" value="TreeGrafter"/>
</dbReference>
<evidence type="ECO:0000256" key="8">
    <source>
        <dbReference type="PROSITE-ProRule" id="PRU01360"/>
    </source>
</evidence>
<dbReference type="AlphaFoldDB" id="A0A221V2K4"/>
<evidence type="ECO:0000256" key="5">
    <source>
        <dbReference type="ARBA" id="ARBA00022729"/>
    </source>
</evidence>
<evidence type="ECO:0000256" key="4">
    <source>
        <dbReference type="ARBA" id="ARBA00022692"/>
    </source>
</evidence>
<keyword evidence="10" id="KW-0675">Receptor</keyword>
<comment type="similarity">
    <text evidence="8">Belongs to the TonB-dependent receptor family.</text>
</comment>
<dbReference type="InterPro" id="IPR037066">
    <property type="entry name" value="Plug_dom_sf"/>
</dbReference>
<dbReference type="InterPro" id="IPR008969">
    <property type="entry name" value="CarboxyPept-like_regulatory"/>
</dbReference>
<keyword evidence="4 8" id="KW-0812">Transmembrane</keyword>
<organism evidence="10 11">
    <name type="scientific">Arenibacter algicola</name>
    <dbReference type="NCBI Taxonomy" id="616991"/>
    <lineage>
        <taxon>Bacteria</taxon>
        <taxon>Pseudomonadati</taxon>
        <taxon>Bacteroidota</taxon>
        <taxon>Flavobacteriia</taxon>
        <taxon>Flavobacteriales</taxon>
        <taxon>Flavobacteriaceae</taxon>
        <taxon>Arenibacter</taxon>
    </lineage>
</organism>
<dbReference type="NCBIfam" id="TIGR04056">
    <property type="entry name" value="OMP_RagA_SusC"/>
    <property type="match status" value="1"/>
</dbReference>
<evidence type="ECO:0000256" key="3">
    <source>
        <dbReference type="ARBA" id="ARBA00022452"/>
    </source>
</evidence>
<keyword evidence="5" id="KW-0732">Signal</keyword>
<dbReference type="Gene3D" id="2.170.130.10">
    <property type="entry name" value="TonB-dependent receptor, plug domain"/>
    <property type="match status" value="1"/>
</dbReference>
<comment type="subcellular location">
    <subcellularLocation>
        <location evidence="1 8">Cell outer membrane</location>
        <topology evidence="1 8">Multi-pass membrane protein</topology>
    </subcellularLocation>
</comment>
<proteinExistence type="inferred from homology"/>
<keyword evidence="3 8" id="KW-1134">Transmembrane beta strand</keyword>
<keyword evidence="6 8" id="KW-0472">Membrane</keyword>